<evidence type="ECO:0008006" key="3">
    <source>
        <dbReference type="Google" id="ProtNLM"/>
    </source>
</evidence>
<evidence type="ECO:0000313" key="1">
    <source>
        <dbReference type="EMBL" id="MFD2046615.1"/>
    </source>
</evidence>
<organism evidence="1 2">
    <name type="scientific">Ornithinibacillus salinisoli</name>
    <dbReference type="NCBI Taxonomy" id="1848459"/>
    <lineage>
        <taxon>Bacteria</taxon>
        <taxon>Bacillati</taxon>
        <taxon>Bacillota</taxon>
        <taxon>Bacilli</taxon>
        <taxon>Bacillales</taxon>
        <taxon>Bacillaceae</taxon>
        <taxon>Ornithinibacillus</taxon>
    </lineage>
</organism>
<name>A0ABW4W7A8_9BACI</name>
<reference evidence="2" key="1">
    <citation type="journal article" date="2019" name="Int. J. Syst. Evol. Microbiol.">
        <title>The Global Catalogue of Microorganisms (GCM) 10K type strain sequencing project: providing services to taxonomists for standard genome sequencing and annotation.</title>
        <authorList>
            <consortium name="The Broad Institute Genomics Platform"/>
            <consortium name="The Broad Institute Genome Sequencing Center for Infectious Disease"/>
            <person name="Wu L."/>
            <person name="Ma J."/>
        </authorList>
    </citation>
    <scope>NUCLEOTIDE SEQUENCE [LARGE SCALE GENOMIC DNA]</scope>
    <source>
        <strain evidence="2">R28</strain>
    </source>
</reference>
<proteinExistence type="predicted"/>
<dbReference type="RefSeq" id="WP_377558664.1">
    <property type="nucleotide sequence ID" value="NZ_JBHUHQ010000040.1"/>
</dbReference>
<sequence>MECAYCNNTIEGRLIKTKEHIIPNGLIRLFPEEDITFMKERAFKDNSGLTIGDVCNVCNNETLSELDNYGNRLIGNHFMCSLGIGQNYNNEFQFEFNFHLLSRWLLKIAYNYDRVEKSDSNWFTDNINYILEGEGSFKGNFSLFAGLHINMLPVPEEVHGKLSLSIIKNPKLLPLGVTYGLYNKERNREKTISSELIENIYIFRFSSAAFLLVLWKDGYDEEKIRFEEKITRLFTFEKLVPEHDLYELRRVSEAFNCTTGYGAISGKQGLEFSERLIKHSIHGRNFWEARAKYTKLFSQDFFDEGRRMIEAIEFPKNRKQRRIERKKK</sequence>
<comment type="caution">
    <text evidence="1">The sequence shown here is derived from an EMBL/GenBank/DDBJ whole genome shotgun (WGS) entry which is preliminary data.</text>
</comment>
<protein>
    <recommendedName>
        <fullName evidence="3">HNH endonuclease</fullName>
    </recommendedName>
</protein>
<dbReference type="Proteomes" id="UP001597383">
    <property type="component" value="Unassembled WGS sequence"/>
</dbReference>
<gene>
    <name evidence="1" type="ORF">ACFSJF_20305</name>
</gene>
<evidence type="ECO:0000313" key="2">
    <source>
        <dbReference type="Proteomes" id="UP001597383"/>
    </source>
</evidence>
<dbReference type="EMBL" id="JBHUHQ010000040">
    <property type="protein sequence ID" value="MFD2046615.1"/>
    <property type="molecule type" value="Genomic_DNA"/>
</dbReference>
<keyword evidence="2" id="KW-1185">Reference proteome</keyword>
<accession>A0ABW4W7A8</accession>